<comment type="similarity">
    <text evidence="2 8">Belongs to the cytochrome P450 family.</text>
</comment>
<dbReference type="PROSITE" id="PS00086">
    <property type="entry name" value="CYTOCHROME_P450"/>
    <property type="match status" value="1"/>
</dbReference>
<evidence type="ECO:0000256" key="2">
    <source>
        <dbReference type="ARBA" id="ARBA00010617"/>
    </source>
</evidence>
<dbReference type="PANTHER" id="PTHR24305">
    <property type="entry name" value="CYTOCHROME P450"/>
    <property type="match status" value="1"/>
</dbReference>
<accession>A0AA38X499</accession>
<keyword evidence="5 7" id="KW-0408">Iron</keyword>
<dbReference type="GO" id="GO:0016705">
    <property type="term" value="F:oxidoreductase activity, acting on paired donors, with incorporation or reduction of molecular oxygen"/>
    <property type="evidence" value="ECO:0007669"/>
    <property type="project" value="InterPro"/>
</dbReference>
<evidence type="ECO:0000256" key="8">
    <source>
        <dbReference type="RuleBase" id="RU000461"/>
    </source>
</evidence>
<dbReference type="AlphaFoldDB" id="A0AA38X499"/>
<evidence type="ECO:0000256" key="7">
    <source>
        <dbReference type="PIRSR" id="PIRSR602401-1"/>
    </source>
</evidence>
<dbReference type="PRINTS" id="PR00463">
    <property type="entry name" value="EP450I"/>
</dbReference>
<evidence type="ECO:0000256" key="1">
    <source>
        <dbReference type="ARBA" id="ARBA00001971"/>
    </source>
</evidence>
<comment type="caution">
    <text evidence="10">The sequence shown here is derived from an EMBL/GenBank/DDBJ whole genome shotgun (WGS) entry which is preliminary data.</text>
</comment>
<dbReference type="InterPro" id="IPR050121">
    <property type="entry name" value="Cytochrome_P450_monoxygenase"/>
</dbReference>
<dbReference type="GO" id="GO:0020037">
    <property type="term" value="F:heme binding"/>
    <property type="evidence" value="ECO:0007669"/>
    <property type="project" value="InterPro"/>
</dbReference>
<keyword evidence="11" id="KW-1185">Reference proteome</keyword>
<keyword evidence="3 7" id="KW-0479">Metal-binding</keyword>
<sequence>MIFDQFLGSTARGLSSLLAITIVTCLTALLLREWRSSLRRIPGPLFARISNFYLFTNALRGNMHVLFGQLHRKYGNIVRVGPNKVSIADPTLLPVIYGISSNYPKSPFYDTFTSNYQGSRLDNVFATRDPAWHKNMKSAVASTYSLSYLRQFEPLVDECCRLFIDGMLDLAGQPLDLGEWLQWYAFDVIGNITFSRTFGMLKNRADRRNVIAGLKKGNGYNTAVGQIEGMHSYLLGNARLTEYTAKVPALAEGNPLTVLNEMGRDALKAASLEDDKMNNSSGQDYLHFLRRVQIEKPGRLSDREVWSALMTNMFAGSDTTGIALRAIFYYLAKDRNRYDRLRDEIDQAEASGKFSEYVTFEQGMDLSYLQAVIKEAMRLHPAVSYPLERVVPAGGAEMCGHYLPAGTIVGMHAWVIHRNQTIFGQDAEDFRPERWLSGDATKVKAMDQHLMTFGGGNRTCLGKNISMLEMTKFVPQILRVFDFEWAMEQGDWTISGYWFAHQRGLMMRLVPKTIRKAQ</sequence>
<evidence type="ECO:0000313" key="10">
    <source>
        <dbReference type="EMBL" id="KAJ9606466.1"/>
    </source>
</evidence>
<name>A0AA38X499_9EURO</name>
<dbReference type="Proteomes" id="UP001172673">
    <property type="component" value="Unassembled WGS sequence"/>
</dbReference>
<protein>
    <submittedName>
        <fullName evidence="10">Cytochrome p-450</fullName>
    </submittedName>
</protein>
<dbReference type="PRINTS" id="PR00385">
    <property type="entry name" value="P450"/>
</dbReference>
<dbReference type="InterPro" id="IPR002401">
    <property type="entry name" value="Cyt_P450_E_grp-I"/>
</dbReference>
<dbReference type="InterPro" id="IPR017972">
    <property type="entry name" value="Cyt_P450_CS"/>
</dbReference>
<dbReference type="InterPro" id="IPR036396">
    <property type="entry name" value="Cyt_P450_sf"/>
</dbReference>
<dbReference type="EMBL" id="JAPDRK010000014">
    <property type="protein sequence ID" value="KAJ9606466.1"/>
    <property type="molecule type" value="Genomic_DNA"/>
</dbReference>
<keyword evidence="6 8" id="KW-0503">Monooxygenase</keyword>
<evidence type="ECO:0000256" key="5">
    <source>
        <dbReference type="ARBA" id="ARBA00023004"/>
    </source>
</evidence>
<evidence type="ECO:0000313" key="11">
    <source>
        <dbReference type="Proteomes" id="UP001172673"/>
    </source>
</evidence>
<dbReference type="FunFam" id="1.10.630.10:FF:000050">
    <property type="entry name" value="Cytochrome P450 monooxygenase"/>
    <property type="match status" value="1"/>
</dbReference>
<reference evidence="10" key="1">
    <citation type="submission" date="2022-10" db="EMBL/GenBank/DDBJ databases">
        <title>Culturing micro-colonial fungi from biological soil crusts in the Mojave desert and describing Neophaeococcomyces mojavensis, and introducing the new genera and species Taxawa tesnikishii.</title>
        <authorList>
            <person name="Kurbessoian T."/>
            <person name="Stajich J.E."/>
        </authorList>
    </citation>
    <scope>NUCLEOTIDE SEQUENCE</scope>
    <source>
        <strain evidence="10">TK_41</strain>
    </source>
</reference>
<dbReference type="CDD" id="cd11060">
    <property type="entry name" value="CYP57A1-like"/>
    <property type="match status" value="1"/>
</dbReference>
<keyword evidence="9" id="KW-1133">Transmembrane helix</keyword>
<evidence type="ECO:0000256" key="6">
    <source>
        <dbReference type="ARBA" id="ARBA00023033"/>
    </source>
</evidence>
<gene>
    <name evidence="10" type="primary">CYP-16_3</name>
    <name evidence="10" type="ORF">H2200_009427</name>
</gene>
<dbReference type="GO" id="GO:0005506">
    <property type="term" value="F:iron ion binding"/>
    <property type="evidence" value="ECO:0007669"/>
    <property type="project" value="InterPro"/>
</dbReference>
<evidence type="ECO:0000256" key="9">
    <source>
        <dbReference type="SAM" id="Phobius"/>
    </source>
</evidence>
<dbReference type="SUPFAM" id="SSF48264">
    <property type="entry name" value="Cytochrome P450"/>
    <property type="match status" value="1"/>
</dbReference>
<feature type="binding site" description="axial binding residue" evidence="7">
    <location>
        <position position="460"/>
    </location>
    <ligand>
        <name>heme</name>
        <dbReference type="ChEBI" id="CHEBI:30413"/>
    </ligand>
    <ligandPart>
        <name>Fe</name>
        <dbReference type="ChEBI" id="CHEBI:18248"/>
    </ligandPart>
</feature>
<dbReference type="Pfam" id="PF00067">
    <property type="entry name" value="p450"/>
    <property type="match status" value="1"/>
</dbReference>
<dbReference type="Gene3D" id="1.10.630.10">
    <property type="entry name" value="Cytochrome P450"/>
    <property type="match status" value="1"/>
</dbReference>
<dbReference type="PANTHER" id="PTHR24305:SF232">
    <property type="entry name" value="P450, PUTATIVE (EUROFUNG)-RELATED"/>
    <property type="match status" value="1"/>
</dbReference>
<evidence type="ECO:0000256" key="4">
    <source>
        <dbReference type="ARBA" id="ARBA00023002"/>
    </source>
</evidence>
<feature type="transmembrane region" description="Helical" evidence="9">
    <location>
        <begin position="12"/>
        <end position="31"/>
    </location>
</feature>
<dbReference type="GO" id="GO:0004497">
    <property type="term" value="F:monooxygenase activity"/>
    <property type="evidence" value="ECO:0007669"/>
    <property type="project" value="UniProtKB-KW"/>
</dbReference>
<dbReference type="InterPro" id="IPR001128">
    <property type="entry name" value="Cyt_P450"/>
</dbReference>
<evidence type="ECO:0000256" key="3">
    <source>
        <dbReference type="ARBA" id="ARBA00022723"/>
    </source>
</evidence>
<keyword evidence="9" id="KW-0812">Transmembrane</keyword>
<proteinExistence type="inferred from homology"/>
<keyword evidence="4 8" id="KW-0560">Oxidoreductase</keyword>
<keyword evidence="7 8" id="KW-0349">Heme</keyword>
<keyword evidence="9" id="KW-0472">Membrane</keyword>
<organism evidence="10 11">
    <name type="scientific">Cladophialophora chaetospira</name>
    <dbReference type="NCBI Taxonomy" id="386627"/>
    <lineage>
        <taxon>Eukaryota</taxon>
        <taxon>Fungi</taxon>
        <taxon>Dikarya</taxon>
        <taxon>Ascomycota</taxon>
        <taxon>Pezizomycotina</taxon>
        <taxon>Eurotiomycetes</taxon>
        <taxon>Chaetothyriomycetidae</taxon>
        <taxon>Chaetothyriales</taxon>
        <taxon>Herpotrichiellaceae</taxon>
        <taxon>Cladophialophora</taxon>
    </lineage>
</organism>
<comment type="cofactor">
    <cofactor evidence="1 7">
        <name>heme</name>
        <dbReference type="ChEBI" id="CHEBI:30413"/>
    </cofactor>
</comment>